<sequence>MNNITLGNSSLLSCDRHHDLTVLTNIAAMLLRPPLNIYIIQLIISRQLVTSEFYTLNEAILAVFICVFDVLEVFTTTCPITSFLMTKRFFLGFTLSARQNLMILITLDRYIAVVKPVVFLKLKQLKYKVYFSGINLLLTVGCCVGSMYMTLEYQLCVVVQRGQENVEGLREDEGREEVGEVENEKKGREEGLKTRETPRDSPYTELSSGHCVSRVKGFLRRILGRFPSLSFLKDEAARWICVLKQAPTF</sequence>
<name>A0AAV6QE12_SOLSE</name>
<dbReference type="AlphaFoldDB" id="A0AAV6QE12"/>
<gene>
    <name evidence="3" type="ORF">JOB18_046688</name>
</gene>
<keyword evidence="4" id="KW-1185">Reference proteome</keyword>
<evidence type="ECO:0008006" key="5">
    <source>
        <dbReference type="Google" id="ProtNLM"/>
    </source>
</evidence>
<dbReference type="EMBL" id="JAGKHQ010000018">
    <property type="protein sequence ID" value="KAG7487114.1"/>
    <property type="molecule type" value="Genomic_DNA"/>
</dbReference>
<organism evidence="3 4">
    <name type="scientific">Solea senegalensis</name>
    <name type="common">Senegalese sole</name>
    <dbReference type="NCBI Taxonomy" id="28829"/>
    <lineage>
        <taxon>Eukaryota</taxon>
        <taxon>Metazoa</taxon>
        <taxon>Chordata</taxon>
        <taxon>Craniata</taxon>
        <taxon>Vertebrata</taxon>
        <taxon>Euteleostomi</taxon>
        <taxon>Actinopterygii</taxon>
        <taxon>Neopterygii</taxon>
        <taxon>Teleostei</taxon>
        <taxon>Neoteleostei</taxon>
        <taxon>Acanthomorphata</taxon>
        <taxon>Carangaria</taxon>
        <taxon>Pleuronectiformes</taxon>
        <taxon>Pleuronectoidei</taxon>
        <taxon>Soleidae</taxon>
        <taxon>Solea</taxon>
    </lineage>
</organism>
<keyword evidence="2" id="KW-0812">Transmembrane</keyword>
<feature type="compositionally biased region" description="Basic and acidic residues" evidence="1">
    <location>
        <begin position="169"/>
        <end position="199"/>
    </location>
</feature>
<feature type="transmembrane region" description="Helical" evidence="2">
    <location>
        <begin position="20"/>
        <end position="44"/>
    </location>
</feature>
<accession>A0AAV6QE12</accession>
<feature type="region of interest" description="Disordered" evidence="1">
    <location>
        <begin position="169"/>
        <end position="205"/>
    </location>
</feature>
<reference evidence="3 4" key="1">
    <citation type="journal article" date="2021" name="Sci. Rep.">
        <title>Chromosome anchoring in Senegalese sole (Solea senegalensis) reveals sex-associated markers and genome rearrangements in flatfish.</title>
        <authorList>
            <person name="Guerrero-Cozar I."/>
            <person name="Gomez-Garrido J."/>
            <person name="Berbel C."/>
            <person name="Martinez-Blanch J.F."/>
            <person name="Alioto T."/>
            <person name="Claros M.G."/>
            <person name="Gagnaire P.A."/>
            <person name="Manchado M."/>
        </authorList>
    </citation>
    <scope>NUCLEOTIDE SEQUENCE [LARGE SCALE GENOMIC DNA]</scope>
    <source>
        <strain evidence="3">Sse05_10M</strain>
    </source>
</reference>
<dbReference type="Proteomes" id="UP000693946">
    <property type="component" value="Linkage Group LG6"/>
</dbReference>
<comment type="caution">
    <text evidence="3">The sequence shown here is derived from an EMBL/GenBank/DDBJ whole genome shotgun (WGS) entry which is preliminary data.</text>
</comment>
<protein>
    <recommendedName>
        <fullName evidence="5">G-protein coupled receptors family 1 profile domain-containing protein</fullName>
    </recommendedName>
</protein>
<proteinExistence type="predicted"/>
<feature type="transmembrane region" description="Helical" evidence="2">
    <location>
        <begin position="56"/>
        <end position="77"/>
    </location>
</feature>
<evidence type="ECO:0000313" key="3">
    <source>
        <dbReference type="EMBL" id="KAG7487114.1"/>
    </source>
</evidence>
<evidence type="ECO:0000256" key="2">
    <source>
        <dbReference type="SAM" id="Phobius"/>
    </source>
</evidence>
<evidence type="ECO:0000313" key="4">
    <source>
        <dbReference type="Proteomes" id="UP000693946"/>
    </source>
</evidence>
<keyword evidence="2" id="KW-1133">Transmembrane helix</keyword>
<evidence type="ECO:0000256" key="1">
    <source>
        <dbReference type="SAM" id="MobiDB-lite"/>
    </source>
</evidence>
<feature type="transmembrane region" description="Helical" evidence="2">
    <location>
        <begin position="129"/>
        <end position="151"/>
    </location>
</feature>
<keyword evidence="2" id="KW-0472">Membrane</keyword>